<dbReference type="Pfam" id="PF01850">
    <property type="entry name" value="PIN"/>
    <property type="match status" value="1"/>
</dbReference>
<accession>A0A550JJM4</accession>
<dbReference type="EMBL" id="VJVV01000002">
    <property type="protein sequence ID" value="TRO83373.1"/>
    <property type="molecule type" value="Genomic_DNA"/>
</dbReference>
<name>A0A550JJM4_9BACT</name>
<feature type="domain" description="PIN" evidence="1">
    <location>
        <begin position="16"/>
        <end position="139"/>
    </location>
</feature>
<dbReference type="InterPro" id="IPR002716">
    <property type="entry name" value="PIN_dom"/>
</dbReference>
<evidence type="ECO:0000313" key="3">
    <source>
        <dbReference type="Proteomes" id="UP000317155"/>
    </source>
</evidence>
<keyword evidence="3" id="KW-1185">Reference proteome</keyword>
<reference evidence="2 3" key="1">
    <citation type="submission" date="2019-07" db="EMBL/GenBank/DDBJ databases">
        <title>Insights of Desulfuromonas acetexigens electromicrobiology.</title>
        <authorList>
            <person name="Katuri K."/>
            <person name="Sapireddy V."/>
            <person name="Shaw D.R."/>
            <person name="Saikaly P."/>
        </authorList>
    </citation>
    <scope>NUCLEOTIDE SEQUENCE [LARGE SCALE GENOMIC DNA]</scope>
    <source>
        <strain evidence="2 3">2873</strain>
    </source>
</reference>
<protein>
    <submittedName>
        <fullName evidence="2">Type II toxin-antitoxin system VapC family toxin</fullName>
    </submittedName>
</protein>
<dbReference type="Gene3D" id="3.40.50.1010">
    <property type="entry name" value="5'-nuclease"/>
    <property type="match status" value="1"/>
</dbReference>
<dbReference type="InterPro" id="IPR029060">
    <property type="entry name" value="PIN-like_dom_sf"/>
</dbReference>
<comment type="caution">
    <text evidence="2">The sequence shown here is derived from an EMBL/GenBank/DDBJ whole genome shotgun (WGS) entry which is preliminary data.</text>
</comment>
<evidence type="ECO:0000313" key="2">
    <source>
        <dbReference type="EMBL" id="TRO83373.1"/>
    </source>
</evidence>
<gene>
    <name evidence="2" type="ORF">FL622_04620</name>
</gene>
<dbReference type="RefSeq" id="WP_092056326.1">
    <property type="nucleotide sequence ID" value="NZ_FOJJ01000012.1"/>
</dbReference>
<dbReference type="AlphaFoldDB" id="A0A550JJM4"/>
<proteinExistence type="predicted"/>
<dbReference type="OrthoDB" id="8907463at2"/>
<dbReference type="Proteomes" id="UP000317155">
    <property type="component" value="Unassembled WGS sequence"/>
</dbReference>
<organism evidence="2 3">
    <name type="scientific">Trichloromonas acetexigens</name>
    <dbReference type="NCBI Taxonomy" id="38815"/>
    <lineage>
        <taxon>Bacteria</taxon>
        <taxon>Pseudomonadati</taxon>
        <taxon>Thermodesulfobacteriota</taxon>
        <taxon>Desulfuromonadia</taxon>
        <taxon>Desulfuromonadales</taxon>
        <taxon>Trichloromonadaceae</taxon>
        <taxon>Trichloromonas</taxon>
    </lineage>
</organism>
<evidence type="ECO:0000259" key="1">
    <source>
        <dbReference type="Pfam" id="PF01850"/>
    </source>
</evidence>
<dbReference type="SUPFAM" id="SSF88723">
    <property type="entry name" value="PIN domain-like"/>
    <property type="match status" value="1"/>
</dbReference>
<sequence length="150" mass="16493">MERLISGQERHGGLYALDTVTLIYYLERHPTYYAAARTLFEKIEGGDISAVISSLVFAELLVPAYRAGQPQLAENVTHILSHYPNLRVIPLSSEIAAAAAQLRATHQLRTPDAIHLATARHAGARGFITNDKELKKAAGNDCEILLFADR</sequence>